<evidence type="ECO:0008006" key="3">
    <source>
        <dbReference type="Google" id="ProtNLM"/>
    </source>
</evidence>
<reference evidence="2" key="1">
    <citation type="submission" date="2022-09" db="EMBL/GenBank/DDBJ databases">
        <title>Complete genome sequence of Vulcanisaeta souniana.</title>
        <authorList>
            <person name="Kato S."/>
            <person name="Itoh T."/>
            <person name="Ohkuma M."/>
        </authorList>
    </citation>
    <scope>NUCLEOTIDE SEQUENCE [LARGE SCALE GENOMIC DNA]</scope>
    <source>
        <strain evidence="2">JCM 11219</strain>
    </source>
</reference>
<dbReference type="RefSeq" id="WP_188603109.1">
    <property type="nucleotide sequence ID" value="NZ_AP026830.1"/>
</dbReference>
<dbReference type="EMBL" id="AP026830">
    <property type="protein sequence ID" value="BDR93362.1"/>
    <property type="molecule type" value="Genomic_DNA"/>
</dbReference>
<sequence length="48" mass="5125">MSVVKIDNRLPGGLAKYGSVIIIDVGEYFIGIPIPKVPLTSTLGIIKK</sequence>
<accession>A0ABM8BQQ7</accession>
<keyword evidence="2" id="KW-1185">Reference proteome</keyword>
<dbReference type="Proteomes" id="UP001060771">
    <property type="component" value="Chromosome"/>
</dbReference>
<organism evidence="1 2">
    <name type="scientific">Vulcanisaeta souniana JCM 11219</name>
    <dbReference type="NCBI Taxonomy" id="1293586"/>
    <lineage>
        <taxon>Archaea</taxon>
        <taxon>Thermoproteota</taxon>
        <taxon>Thermoprotei</taxon>
        <taxon>Thermoproteales</taxon>
        <taxon>Thermoproteaceae</taxon>
        <taxon>Vulcanisaeta</taxon>
    </lineage>
</organism>
<dbReference type="GeneID" id="76207995"/>
<protein>
    <recommendedName>
        <fullName evidence="3">CheW-like domain-containing protein</fullName>
    </recommendedName>
</protein>
<proteinExistence type="predicted"/>
<evidence type="ECO:0000313" key="1">
    <source>
        <dbReference type="EMBL" id="BDR93362.1"/>
    </source>
</evidence>
<name>A0ABM8BQQ7_9CREN</name>
<evidence type="ECO:0000313" key="2">
    <source>
        <dbReference type="Proteomes" id="UP001060771"/>
    </source>
</evidence>
<gene>
    <name evidence="1" type="ORF">Vsou_24550</name>
</gene>